<dbReference type="EMBL" id="JAEFCI010005730">
    <property type="protein sequence ID" value="KAG5460128.1"/>
    <property type="molecule type" value="Genomic_DNA"/>
</dbReference>
<proteinExistence type="predicted"/>
<organism evidence="2 3">
    <name type="scientific">Olpidium bornovanus</name>
    <dbReference type="NCBI Taxonomy" id="278681"/>
    <lineage>
        <taxon>Eukaryota</taxon>
        <taxon>Fungi</taxon>
        <taxon>Fungi incertae sedis</taxon>
        <taxon>Olpidiomycota</taxon>
        <taxon>Olpidiomycotina</taxon>
        <taxon>Olpidiomycetes</taxon>
        <taxon>Olpidiales</taxon>
        <taxon>Olpidiaceae</taxon>
        <taxon>Olpidium</taxon>
    </lineage>
</organism>
<feature type="compositionally biased region" description="Low complexity" evidence="1">
    <location>
        <begin position="143"/>
        <end position="154"/>
    </location>
</feature>
<keyword evidence="3" id="KW-1185">Reference proteome</keyword>
<dbReference type="AlphaFoldDB" id="A0A8H7ZW77"/>
<comment type="caution">
    <text evidence="2">The sequence shown here is derived from an EMBL/GenBank/DDBJ whole genome shotgun (WGS) entry which is preliminary data.</text>
</comment>
<evidence type="ECO:0000313" key="2">
    <source>
        <dbReference type="EMBL" id="KAG5460128.1"/>
    </source>
</evidence>
<accession>A0A8H7ZW77</accession>
<name>A0A8H7ZW77_9FUNG</name>
<evidence type="ECO:0000256" key="1">
    <source>
        <dbReference type="SAM" id="MobiDB-lite"/>
    </source>
</evidence>
<reference evidence="2 3" key="1">
    <citation type="journal article" name="Sci. Rep.">
        <title>Genome-scale phylogenetic analyses confirm Olpidium as the closest living zoosporic fungus to the non-flagellated, terrestrial fungi.</title>
        <authorList>
            <person name="Chang Y."/>
            <person name="Rochon D."/>
            <person name="Sekimoto S."/>
            <person name="Wang Y."/>
            <person name="Chovatia M."/>
            <person name="Sandor L."/>
            <person name="Salamov A."/>
            <person name="Grigoriev I.V."/>
            <person name="Stajich J.E."/>
            <person name="Spatafora J.W."/>
        </authorList>
    </citation>
    <scope>NUCLEOTIDE SEQUENCE [LARGE SCALE GENOMIC DNA]</scope>
    <source>
        <strain evidence="2">S191</strain>
    </source>
</reference>
<gene>
    <name evidence="2" type="ORF">BJ554DRAFT_7863</name>
</gene>
<dbReference type="Proteomes" id="UP000673691">
    <property type="component" value="Unassembled WGS sequence"/>
</dbReference>
<protein>
    <submittedName>
        <fullName evidence="2">Uncharacterized protein</fullName>
    </submittedName>
</protein>
<evidence type="ECO:0000313" key="3">
    <source>
        <dbReference type="Proteomes" id="UP000673691"/>
    </source>
</evidence>
<feature type="region of interest" description="Disordered" evidence="1">
    <location>
        <begin position="113"/>
        <end position="166"/>
    </location>
</feature>
<feature type="non-terminal residue" evidence="2">
    <location>
        <position position="1"/>
    </location>
</feature>
<feature type="compositionally biased region" description="Polar residues" evidence="1">
    <location>
        <begin position="155"/>
        <end position="166"/>
    </location>
</feature>
<sequence length="166" mass="18435">MLLTHFSRSTTAMLKRGEITPHLFSRPLSWITIFPLRWSSISSNSSMYPVWHAKRKNKEKTPPGRSMPAETLFSPRRENSPCFCITDKNLTTTFDEGRTSTWRLPFLSACRPAKVKRGPGEGGGREGNRKGRGKKNALSAGGKKTTATTTVTKKNSAPKSFSGTHH</sequence>